<dbReference type="PROSITE" id="PS51718">
    <property type="entry name" value="G_DYNAMIN_2"/>
    <property type="match status" value="1"/>
</dbReference>
<evidence type="ECO:0000313" key="7">
    <source>
        <dbReference type="Proteomes" id="UP000567179"/>
    </source>
</evidence>
<dbReference type="PROSITE" id="PS51388">
    <property type="entry name" value="GED"/>
    <property type="match status" value="1"/>
</dbReference>
<name>A0A8H5BE77_9AGAR</name>
<keyword evidence="7" id="KW-1185">Reference proteome</keyword>
<dbReference type="GO" id="GO:0000266">
    <property type="term" value="P:mitochondrial fission"/>
    <property type="evidence" value="ECO:0007669"/>
    <property type="project" value="TreeGrafter"/>
</dbReference>
<dbReference type="PRINTS" id="PR00195">
    <property type="entry name" value="DYNAMIN"/>
</dbReference>
<keyword evidence="1" id="KW-0547">Nucleotide-binding</keyword>
<dbReference type="InterPro" id="IPR022812">
    <property type="entry name" value="Dynamin"/>
</dbReference>
<organism evidence="6 7">
    <name type="scientific">Psilocybe cf. subviscida</name>
    <dbReference type="NCBI Taxonomy" id="2480587"/>
    <lineage>
        <taxon>Eukaryota</taxon>
        <taxon>Fungi</taxon>
        <taxon>Dikarya</taxon>
        <taxon>Basidiomycota</taxon>
        <taxon>Agaricomycotina</taxon>
        <taxon>Agaricomycetes</taxon>
        <taxon>Agaricomycetidae</taxon>
        <taxon>Agaricales</taxon>
        <taxon>Agaricineae</taxon>
        <taxon>Strophariaceae</taxon>
        <taxon>Psilocybe</taxon>
    </lineage>
</organism>
<dbReference type="InterPro" id="IPR030381">
    <property type="entry name" value="G_DYNAMIN_dom"/>
</dbReference>
<dbReference type="GO" id="GO:0006897">
    <property type="term" value="P:endocytosis"/>
    <property type="evidence" value="ECO:0007669"/>
    <property type="project" value="TreeGrafter"/>
</dbReference>
<evidence type="ECO:0000259" key="5">
    <source>
        <dbReference type="PROSITE" id="PS51718"/>
    </source>
</evidence>
<dbReference type="InterPro" id="IPR020850">
    <property type="entry name" value="GED_dom"/>
</dbReference>
<dbReference type="InterPro" id="IPR027417">
    <property type="entry name" value="P-loop_NTPase"/>
</dbReference>
<feature type="domain" description="GED" evidence="4">
    <location>
        <begin position="732"/>
        <end position="825"/>
    </location>
</feature>
<accession>A0A8H5BE77</accession>
<evidence type="ECO:0000256" key="1">
    <source>
        <dbReference type="ARBA" id="ARBA00022741"/>
    </source>
</evidence>
<dbReference type="Gene3D" id="1.20.120.1240">
    <property type="entry name" value="Dynamin, middle domain"/>
    <property type="match status" value="1"/>
</dbReference>
<sequence length="825" mass="92237">MATKATPKLSPATNTARSTSTLSDNSRVADTQCNGSAVEEVGLSSARLSQGRRRMLDLVNKLHSTGVQVDIDLPQIAVIGSQSAGKSSLIESISGITLPRAAGTCTRFTTDARGEMLGQARNQQFGKVIYDKDLVEERIRRAQRAILNPKVKPKRFLEDSADEVEGTESQLSFSSNCVSLQISGPDVADLSFCDLPGLIASVSSGTQGGGNDIALVESLVTSYIKKPSCIVLLTVACETDFENQGAHHLAKKHDPEGKRTIGVLTKPDRIPDGEEGNWLPFLFNEKEPLENNWFCVKQPSSSDLKSKMTWAQARKAEDEYFSMTAPWNDIEPRFSKYLRTSNLVERLSLVLSDLISKRLPQIYEELERTIDSTRKALHMLPRAPSVNPQAEISSMLHDFVKDLERHLEGVPDEDGLLQAIRPAQERFRRSIRQTAPNFRPFERVHDGEQHLHRAAFLVQEEGQAWEGEDSEDELTDDKKGVEGAGTATGAPRREGVSMDSDDSEDDDDDDSDDDEDDDDDDEEASSEVVEPQPIARPTKSLKRKRSADGSNKIFIDEVAARANRARTRELPGHYPFVVQQTFIESIIKEWKEPASILSKTIHKEITSHVSKLVSKHFKGFGQGLLEQRVKHIMSRHVQDCMSATQRMITWLLSVEERPFSLNTHYLADYREKFLAFYKNERQRYSQSGASSSSQPNPESVNEALAALAKLGLTGIKQEDLWKLHRSDQMEPALAIMADVRAYFQVAYKRFADNLPLAIDHELVRGVGRDVLKVLYERLEINGKHGHEVCKELAQESVQVADKRVDLNKRLERLETAHNELDSIGG</sequence>
<dbReference type="GO" id="GO:0016020">
    <property type="term" value="C:membrane"/>
    <property type="evidence" value="ECO:0007669"/>
    <property type="project" value="TreeGrafter"/>
</dbReference>
<dbReference type="PANTHER" id="PTHR11566">
    <property type="entry name" value="DYNAMIN"/>
    <property type="match status" value="1"/>
</dbReference>
<dbReference type="InterPro" id="IPR045063">
    <property type="entry name" value="Dynamin_N"/>
</dbReference>
<evidence type="ECO:0000256" key="2">
    <source>
        <dbReference type="ARBA" id="ARBA00023134"/>
    </source>
</evidence>
<comment type="caution">
    <text evidence="6">The sequence shown here is derived from an EMBL/GenBank/DDBJ whole genome shotgun (WGS) entry which is preliminary data.</text>
</comment>
<feature type="compositionally biased region" description="Acidic residues" evidence="3">
    <location>
        <begin position="466"/>
        <end position="475"/>
    </location>
</feature>
<dbReference type="Pfam" id="PF00350">
    <property type="entry name" value="Dynamin_N"/>
    <property type="match status" value="1"/>
</dbReference>
<keyword evidence="2" id="KW-0342">GTP-binding</keyword>
<feature type="compositionally biased region" description="Polar residues" evidence="3">
    <location>
        <begin position="11"/>
        <end position="33"/>
    </location>
</feature>
<dbReference type="Pfam" id="PF01031">
    <property type="entry name" value="Dynamin_M"/>
    <property type="match status" value="2"/>
</dbReference>
<feature type="domain" description="Dynamin-type G" evidence="5">
    <location>
        <begin position="70"/>
        <end position="360"/>
    </location>
</feature>
<dbReference type="Gene3D" id="3.40.50.300">
    <property type="entry name" value="P-loop containing nucleotide triphosphate hydrolases"/>
    <property type="match status" value="1"/>
</dbReference>
<feature type="region of interest" description="Disordered" evidence="3">
    <location>
        <begin position="1"/>
        <end position="33"/>
    </location>
</feature>
<dbReference type="CDD" id="cd08771">
    <property type="entry name" value="DLP_1"/>
    <property type="match status" value="1"/>
</dbReference>
<dbReference type="Proteomes" id="UP000567179">
    <property type="component" value="Unassembled WGS sequence"/>
</dbReference>
<dbReference type="InterPro" id="IPR001401">
    <property type="entry name" value="Dynamin_GTPase"/>
</dbReference>
<dbReference type="InterPro" id="IPR003130">
    <property type="entry name" value="GED"/>
</dbReference>
<dbReference type="OrthoDB" id="5061070at2759"/>
<proteinExistence type="predicted"/>
<dbReference type="GO" id="GO:0005525">
    <property type="term" value="F:GTP binding"/>
    <property type="evidence" value="ECO:0007669"/>
    <property type="project" value="InterPro"/>
</dbReference>
<dbReference type="GO" id="GO:0003924">
    <property type="term" value="F:GTPase activity"/>
    <property type="evidence" value="ECO:0007669"/>
    <property type="project" value="InterPro"/>
</dbReference>
<evidence type="ECO:0000256" key="3">
    <source>
        <dbReference type="SAM" id="MobiDB-lite"/>
    </source>
</evidence>
<gene>
    <name evidence="6" type="ORF">D9619_002056</name>
</gene>
<dbReference type="GO" id="GO:0005874">
    <property type="term" value="C:microtubule"/>
    <property type="evidence" value="ECO:0007669"/>
    <property type="project" value="TreeGrafter"/>
</dbReference>
<dbReference type="GO" id="GO:0008017">
    <property type="term" value="F:microtubule binding"/>
    <property type="evidence" value="ECO:0007669"/>
    <property type="project" value="TreeGrafter"/>
</dbReference>
<dbReference type="InterPro" id="IPR000375">
    <property type="entry name" value="Dynamin_stalk"/>
</dbReference>
<evidence type="ECO:0008006" key="8">
    <source>
        <dbReference type="Google" id="ProtNLM"/>
    </source>
</evidence>
<dbReference type="Pfam" id="PF02212">
    <property type="entry name" value="GED"/>
    <property type="match status" value="1"/>
</dbReference>
<evidence type="ECO:0000259" key="4">
    <source>
        <dbReference type="PROSITE" id="PS51388"/>
    </source>
</evidence>
<dbReference type="AlphaFoldDB" id="A0A8H5BE77"/>
<dbReference type="GO" id="GO:0005739">
    <property type="term" value="C:mitochondrion"/>
    <property type="evidence" value="ECO:0007669"/>
    <property type="project" value="TreeGrafter"/>
</dbReference>
<dbReference type="SMART" id="SM00053">
    <property type="entry name" value="DYNc"/>
    <property type="match status" value="1"/>
</dbReference>
<reference evidence="6 7" key="1">
    <citation type="journal article" date="2020" name="ISME J.">
        <title>Uncovering the hidden diversity of litter-decomposition mechanisms in mushroom-forming fungi.</title>
        <authorList>
            <person name="Floudas D."/>
            <person name="Bentzer J."/>
            <person name="Ahren D."/>
            <person name="Johansson T."/>
            <person name="Persson P."/>
            <person name="Tunlid A."/>
        </authorList>
    </citation>
    <scope>NUCLEOTIDE SEQUENCE [LARGE SCALE GENOMIC DNA]</scope>
    <source>
        <strain evidence="6 7">CBS 101986</strain>
    </source>
</reference>
<evidence type="ECO:0000313" key="6">
    <source>
        <dbReference type="EMBL" id="KAF5320828.1"/>
    </source>
</evidence>
<dbReference type="EMBL" id="JAACJJ010000028">
    <property type="protein sequence ID" value="KAF5320828.1"/>
    <property type="molecule type" value="Genomic_DNA"/>
</dbReference>
<dbReference type="SUPFAM" id="SSF52540">
    <property type="entry name" value="P-loop containing nucleoside triphosphate hydrolases"/>
    <property type="match status" value="1"/>
</dbReference>
<protein>
    <recommendedName>
        <fullName evidence="8">GED domain-containing protein</fullName>
    </recommendedName>
</protein>
<feature type="region of interest" description="Disordered" evidence="3">
    <location>
        <begin position="459"/>
        <end position="547"/>
    </location>
</feature>
<dbReference type="GO" id="GO:0016559">
    <property type="term" value="P:peroxisome fission"/>
    <property type="evidence" value="ECO:0007669"/>
    <property type="project" value="TreeGrafter"/>
</dbReference>
<feature type="compositionally biased region" description="Acidic residues" evidence="3">
    <location>
        <begin position="499"/>
        <end position="525"/>
    </location>
</feature>
<dbReference type="PANTHER" id="PTHR11566:SF21">
    <property type="entry name" value="DYNAMIN RELATED PROTEIN 1, ISOFORM A"/>
    <property type="match status" value="1"/>
</dbReference>
<dbReference type="GO" id="GO:0048312">
    <property type="term" value="P:intracellular distribution of mitochondria"/>
    <property type="evidence" value="ECO:0007669"/>
    <property type="project" value="TreeGrafter"/>
</dbReference>